<sequence length="359" mass="41211">MDNNTVDKEYYEILNVPVDADFTAIKRSYRRLAIQIHPDKNPDNPEEARENFQKLGEAYQVLSDPELRKRYDLYGKEGAVPEAGFADAFEFFRQLFGGESFKDYIGELNLLKELCKSMQESSSEYKAVEDTDESKKKLQQEESLQQDILLQERIDTLCHNLVGKLSIWTETDMSEPVTNAFKEKMRLEAEVLKEESFGEEILNAIGSTYFQRANIFLESQSFFGIKGLWSSLRAKGSLLKDTWSTVVSAVEVQTKAEALAKAEEEGSNWTKEKREEATRELTGKVLSATWKGTRFEVQNVIRNVSDKILFDKNVPQEKLIQRAHALLMVGEVFLSVAPKRERNDNYFEELLNQQAPSQE</sequence>
<dbReference type="SUPFAM" id="SSF46565">
    <property type="entry name" value="Chaperone J-domain"/>
    <property type="match status" value="1"/>
</dbReference>
<dbReference type="GO" id="GO:0016558">
    <property type="term" value="P:protein import into peroxisome matrix"/>
    <property type="evidence" value="ECO:0007669"/>
    <property type="project" value="TreeGrafter"/>
</dbReference>
<dbReference type="GeneID" id="80874659"/>
<dbReference type="PRINTS" id="PR00625">
    <property type="entry name" value="JDOMAIN"/>
</dbReference>
<dbReference type="InterPro" id="IPR036869">
    <property type="entry name" value="J_dom_sf"/>
</dbReference>
<dbReference type="PANTHER" id="PTHR45006">
    <property type="entry name" value="DNAJ-LIKE PROTEIN 1"/>
    <property type="match status" value="1"/>
</dbReference>
<dbReference type="InterPro" id="IPR026894">
    <property type="entry name" value="DnaJ_X"/>
</dbReference>
<dbReference type="GO" id="GO:0005829">
    <property type="term" value="C:cytosol"/>
    <property type="evidence" value="ECO:0007669"/>
    <property type="project" value="TreeGrafter"/>
</dbReference>
<evidence type="ECO:0000313" key="3">
    <source>
        <dbReference type="EMBL" id="WBW71858.1"/>
    </source>
</evidence>
<dbReference type="KEGG" id="som:SOMG_01177"/>
<evidence type="ECO:0000259" key="2">
    <source>
        <dbReference type="PROSITE" id="PS50076"/>
    </source>
</evidence>
<dbReference type="PANTHER" id="PTHR45006:SF1">
    <property type="entry name" value="DNAJ-LIKE PROTEIN 1"/>
    <property type="match status" value="1"/>
</dbReference>
<dbReference type="InterPro" id="IPR018253">
    <property type="entry name" value="DnaJ_domain_CS"/>
</dbReference>
<dbReference type="CDD" id="cd06257">
    <property type="entry name" value="DnaJ"/>
    <property type="match status" value="1"/>
</dbReference>
<dbReference type="Pfam" id="PF14308">
    <property type="entry name" value="DnaJ-X"/>
    <property type="match status" value="1"/>
</dbReference>
<dbReference type="InterPro" id="IPR001623">
    <property type="entry name" value="DnaJ_domain"/>
</dbReference>
<dbReference type="Gene3D" id="1.10.287.110">
    <property type="entry name" value="DnaJ domain"/>
    <property type="match status" value="1"/>
</dbReference>
<name>A0AAE9WBY8_9SCHI</name>
<dbReference type="InterPro" id="IPR052814">
    <property type="entry name" value="Peroxisomal_DnaJ"/>
</dbReference>
<evidence type="ECO:0000256" key="1">
    <source>
        <dbReference type="ARBA" id="ARBA00023186"/>
    </source>
</evidence>
<keyword evidence="1" id="KW-0143">Chaperone</keyword>
<organism evidence="3 4">
    <name type="scientific">Schizosaccharomyces osmophilus</name>
    <dbReference type="NCBI Taxonomy" id="2545709"/>
    <lineage>
        <taxon>Eukaryota</taxon>
        <taxon>Fungi</taxon>
        <taxon>Dikarya</taxon>
        <taxon>Ascomycota</taxon>
        <taxon>Taphrinomycotina</taxon>
        <taxon>Schizosaccharomycetes</taxon>
        <taxon>Schizosaccharomycetales</taxon>
        <taxon>Schizosaccharomycetaceae</taxon>
        <taxon>Schizosaccharomyces</taxon>
    </lineage>
</organism>
<dbReference type="EMBL" id="CP115611">
    <property type="protein sequence ID" value="WBW71858.1"/>
    <property type="molecule type" value="Genomic_DNA"/>
</dbReference>
<dbReference type="PROSITE" id="PS00636">
    <property type="entry name" value="DNAJ_1"/>
    <property type="match status" value="1"/>
</dbReference>
<dbReference type="Pfam" id="PF00226">
    <property type="entry name" value="DnaJ"/>
    <property type="match status" value="1"/>
</dbReference>
<dbReference type="AlphaFoldDB" id="A0AAE9WBY8"/>
<dbReference type="Proteomes" id="UP001212411">
    <property type="component" value="Chromosome 1"/>
</dbReference>
<evidence type="ECO:0000313" key="4">
    <source>
        <dbReference type="Proteomes" id="UP001212411"/>
    </source>
</evidence>
<dbReference type="RefSeq" id="XP_056036101.1">
    <property type="nucleotide sequence ID" value="XM_056179970.1"/>
</dbReference>
<accession>A0AAE9WBY8</accession>
<reference evidence="3 4" key="1">
    <citation type="journal article" date="2023" name="G3 (Bethesda)">
        <title>A high-quality reference genome for the fission yeast Schizosaccharomyces osmophilus.</title>
        <authorList>
            <person name="Jia G.S."/>
            <person name="Zhang W.C."/>
            <person name="Liang Y."/>
            <person name="Liu X.H."/>
            <person name="Rhind N."/>
            <person name="Pidoux A."/>
            <person name="Brysch-Herzberg M."/>
            <person name="Du L.L."/>
        </authorList>
    </citation>
    <scope>NUCLEOTIDE SEQUENCE [LARGE SCALE GENOMIC DNA]</scope>
    <source>
        <strain evidence="3 4">CBS 15793</strain>
    </source>
</reference>
<dbReference type="SMART" id="SM00271">
    <property type="entry name" value="DnaJ"/>
    <property type="match status" value="1"/>
</dbReference>
<dbReference type="PROSITE" id="PS50076">
    <property type="entry name" value="DNAJ_2"/>
    <property type="match status" value="1"/>
</dbReference>
<feature type="domain" description="J" evidence="2">
    <location>
        <begin position="9"/>
        <end position="75"/>
    </location>
</feature>
<dbReference type="FunFam" id="1.10.287.110:FF:000028">
    <property type="entry name" value="DnaJ domain protein"/>
    <property type="match status" value="1"/>
</dbReference>
<keyword evidence="4" id="KW-1185">Reference proteome</keyword>
<protein>
    <submittedName>
        <fullName evidence="3">DNAJ domain protein Caj1/Djp1-type</fullName>
    </submittedName>
</protein>
<proteinExistence type="predicted"/>
<gene>
    <name evidence="3" type="ORF">SOMG_01177</name>
</gene>